<dbReference type="Proteomes" id="UP000291236">
    <property type="component" value="Chromosome"/>
</dbReference>
<organism evidence="1 2">
    <name type="scientific">Fluviispira sanaruensis</name>
    <dbReference type="NCBI Taxonomy" id="2493639"/>
    <lineage>
        <taxon>Bacteria</taxon>
        <taxon>Pseudomonadati</taxon>
        <taxon>Bdellovibrionota</taxon>
        <taxon>Oligoflexia</taxon>
        <taxon>Silvanigrellales</taxon>
        <taxon>Silvanigrellaceae</taxon>
        <taxon>Fluviispira</taxon>
    </lineage>
</organism>
<reference evidence="1 2" key="1">
    <citation type="submission" date="2018-12" db="EMBL/GenBank/DDBJ databases">
        <title>Rubrispira sanarue gen. nov., sp., nov., a member of the order Silvanigrellales, isolated from a brackish lake in Hamamatsu Japan.</title>
        <authorList>
            <person name="Maejima Y."/>
            <person name="Iino T."/>
            <person name="Muraguchi Y."/>
            <person name="Fukuda K."/>
            <person name="Nojiri H."/>
            <person name="Ohkuma M."/>
            <person name="Moriuchi R."/>
            <person name="Dohra H."/>
            <person name="Kimbara K."/>
            <person name="Shintani M."/>
        </authorList>
    </citation>
    <scope>NUCLEOTIDE SEQUENCE [LARGE SCALE GENOMIC DNA]</scope>
    <source>
        <strain evidence="1 2">RF1110005</strain>
    </source>
</reference>
<sequence length="270" mass="30957">MPKLFCEYLLENKLIKAEQLLDAFMEQLNHTLSTAEVIYNSNILNKEEILKILIHQQQEGLDFRSSAKNLGLWTYNLSQEVNKKIQATNKPLGEVLIQKGYFNLDSLSSAFASYTENINSLKKTPEKDVKIPETHNPTLSYEYLTCFNNDILPNIHRSIYILKEKDISAENIKIETRKVLAEFVAVRAAANFLGANISQKVANEVVKYFQKSLDSNDSIELQKVIDILELSIEVLIILCNCLQQSNSENMISEEHLASFEKFKKLFNMKD</sequence>
<dbReference type="KEGG" id="sbf:JCM31447_23020"/>
<dbReference type="RefSeq" id="WP_130610526.1">
    <property type="nucleotide sequence ID" value="NZ_AP019368.1"/>
</dbReference>
<gene>
    <name evidence="1" type="ORF">JCM31447_23020</name>
</gene>
<proteinExistence type="predicted"/>
<evidence type="ECO:0000313" key="1">
    <source>
        <dbReference type="EMBL" id="BBH53849.1"/>
    </source>
</evidence>
<evidence type="ECO:0000313" key="2">
    <source>
        <dbReference type="Proteomes" id="UP000291236"/>
    </source>
</evidence>
<accession>A0A4P2VPS5</accession>
<dbReference type="EMBL" id="AP019368">
    <property type="protein sequence ID" value="BBH53849.1"/>
    <property type="molecule type" value="Genomic_DNA"/>
</dbReference>
<dbReference type="AlphaFoldDB" id="A0A4P2VPS5"/>
<keyword evidence="2" id="KW-1185">Reference proteome</keyword>
<name>A0A4P2VPS5_FLUSA</name>
<dbReference type="OrthoDB" id="5295956at2"/>
<protein>
    <submittedName>
        <fullName evidence="1">Uncharacterized protein</fullName>
    </submittedName>
</protein>